<accession>A0AAV8X0J0</accession>
<dbReference type="GO" id="GO:0004601">
    <property type="term" value="F:peroxidase activity"/>
    <property type="evidence" value="ECO:0007669"/>
    <property type="project" value="UniProtKB-KW"/>
</dbReference>
<keyword evidence="3" id="KW-0575">Peroxidase</keyword>
<dbReference type="GO" id="GO:0005576">
    <property type="term" value="C:extracellular region"/>
    <property type="evidence" value="ECO:0007669"/>
    <property type="project" value="UniProtKB-SubCell"/>
</dbReference>
<evidence type="ECO:0000256" key="4">
    <source>
        <dbReference type="ARBA" id="ARBA00023180"/>
    </source>
</evidence>
<dbReference type="Gene3D" id="1.10.640.10">
    <property type="entry name" value="Haem peroxidase domain superfamily, animal type"/>
    <property type="match status" value="2"/>
</dbReference>
<protein>
    <submittedName>
        <fullName evidence="5">Uncharacterized protein</fullName>
    </submittedName>
</protein>
<dbReference type="GO" id="GO:0006979">
    <property type="term" value="P:response to oxidative stress"/>
    <property type="evidence" value="ECO:0007669"/>
    <property type="project" value="InterPro"/>
</dbReference>
<organism evidence="5 6">
    <name type="scientific">Rhamnusium bicolor</name>
    <dbReference type="NCBI Taxonomy" id="1586634"/>
    <lineage>
        <taxon>Eukaryota</taxon>
        <taxon>Metazoa</taxon>
        <taxon>Ecdysozoa</taxon>
        <taxon>Arthropoda</taxon>
        <taxon>Hexapoda</taxon>
        <taxon>Insecta</taxon>
        <taxon>Pterygota</taxon>
        <taxon>Neoptera</taxon>
        <taxon>Endopterygota</taxon>
        <taxon>Coleoptera</taxon>
        <taxon>Polyphaga</taxon>
        <taxon>Cucujiformia</taxon>
        <taxon>Chrysomeloidea</taxon>
        <taxon>Cerambycidae</taxon>
        <taxon>Lepturinae</taxon>
        <taxon>Rhagiini</taxon>
        <taxon>Rhamnusium</taxon>
    </lineage>
</organism>
<dbReference type="EMBL" id="JANEYF010004120">
    <property type="protein sequence ID" value="KAJ8932162.1"/>
    <property type="molecule type" value="Genomic_DNA"/>
</dbReference>
<proteinExistence type="predicted"/>
<dbReference type="PANTHER" id="PTHR11475">
    <property type="entry name" value="OXIDASE/PEROXIDASE"/>
    <property type="match status" value="1"/>
</dbReference>
<dbReference type="PANTHER" id="PTHR11475:SF4">
    <property type="entry name" value="CHORION PEROXIDASE"/>
    <property type="match status" value="1"/>
</dbReference>
<dbReference type="InterPro" id="IPR010255">
    <property type="entry name" value="Haem_peroxidase_sf"/>
</dbReference>
<evidence type="ECO:0000256" key="1">
    <source>
        <dbReference type="ARBA" id="ARBA00004613"/>
    </source>
</evidence>
<dbReference type="PROSITE" id="PS50292">
    <property type="entry name" value="PEROXIDASE_3"/>
    <property type="match status" value="1"/>
</dbReference>
<dbReference type="SUPFAM" id="SSF48113">
    <property type="entry name" value="Heme-dependent peroxidases"/>
    <property type="match status" value="1"/>
</dbReference>
<dbReference type="InterPro" id="IPR019791">
    <property type="entry name" value="Haem_peroxidase_animal"/>
</dbReference>
<evidence type="ECO:0000256" key="2">
    <source>
        <dbReference type="ARBA" id="ARBA00022525"/>
    </source>
</evidence>
<comment type="caution">
    <text evidence="5">The sequence shown here is derived from an EMBL/GenBank/DDBJ whole genome shotgun (WGS) entry which is preliminary data.</text>
</comment>
<reference evidence="5" key="1">
    <citation type="journal article" date="2023" name="Insect Mol. Biol.">
        <title>Genome sequencing provides insights into the evolution of gene families encoding plant cell wall-degrading enzymes in longhorned beetles.</title>
        <authorList>
            <person name="Shin N.R."/>
            <person name="Okamura Y."/>
            <person name="Kirsch R."/>
            <person name="Pauchet Y."/>
        </authorList>
    </citation>
    <scope>NUCLEOTIDE SEQUENCE</scope>
    <source>
        <strain evidence="5">RBIC_L_NR</strain>
    </source>
</reference>
<gene>
    <name evidence="5" type="ORF">NQ314_014874</name>
</gene>
<evidence type="ECO:0000313" key="5">
    <source>
        <dbReference type="EMBL" id="KAJ8932162.1"/>
    </source>
</evidence>
<comment type="subcellular location">
    <subcellularLocation>
        <location evidence="1">Secreted</location>
    </subcellularLocation>
</comment>
<dbReference type="Pfam" id="PF03098">
    <property type="entry name" value="An_peroxidase"/>
    <property type="match status" value="1"/>
</dbReference>
<evidence type="ECO:0000313" key="6">
    <source>
        <dbReference type="Proteomes" id="UP001162156"/>
    </source>
</evidence>
<dbReference type="InterPro" id="IPR037120">
    <property type="entry name" value="Haem_peroxidase_sf_animal"/>
</dbReference>
<keyword evidence="3" id="KW-0560">Oxidoreductase</keyword>
<name>A0AAV8X0J0_9CUCU</name>
<keyword evidence="2" id="KW-0964">Secreted</keyword>
<dbReference type="AlphaFoldDB" id="A0AAV8X0J0"/>
<evidence type="ECO:0000256" key="3">
    <source>
        <dbReference type="ARBA" id="ARBA00022559"/>
    </source>
</evidence>
<sequence length="201" mass="22757">MRHPEFVKKYKKITCMISDNGSAISCCTQDGNNAFPIQKRHYACMPIGIPEDDTFFGVFQQRCMNFVRSVLTPRYDCTLGYSQQMNKITHFIDGSSIYGSTPKQTGELRSFEGGKLKVFNDYGRELLPITKESDACLTMEQGSACFSSGELAMEEFDLNLRRGYEFSYDYDEEIDPSIINEFATAAFRFGHSTVNGLLKVV</sequence>
<keyword evidence="6" id="KW-1185">Reference proteome</keyword>
<dbReference type="GO" id="GO:0020037">
    <property type="term" value="F:heme binding"/>
    <property type="evidence" value="ECO:0007669"/>
    <property type="project" value="InterPro"/>
</dbReference>
<dbReference type="Proteomes" id="UP001162156">
    <property type="component" value="Unassembled WGS sequence"/>
</dbReference>
<keyword evidence="4" id="KW-0325">Glycoprotein</keyword>